<accession>K5VT35</accession>
<feature type="non-terminal residue" evidence="1">
    <location>
        <position position="113"/>
    </location>
</feature>
<dbReference type="HOGENOM" id="CLU_047287_3_1_1"/>
<keyword evidence="2" id="KW-1185">Reference proteome</keyword>
<dbReference type="GeneID" id="18920258"/>
<dbReference type="EMBL" id="JH930479">
    <property type="protein sequence ID" value="EKM49945.1"/>
    <property type="molecule type" value="Genomic_DNA"/>
</dbReference>
<dbReference type="Proteomes" id="UP000008370">
    <property type="component" value="Unassembled WGS sequence"/>
</dbReference>
<name>K5VT35_PHACS</name>
<reference evidence="1 2" key="1">
    <citation type="journal article" date="2012" name="BMC Genomics">
        <title>Comparative genomics of the white-rot fungi, Phanerochaete carnosa and P. chrysosporium, to elucidate the genetic basis of the distinct wood types they colonize.</title>
        <authorList>
            <person name="Suzuki H."/>
            <person name="MacDonald J."/>
            <person name="Syed K."/>
            <person name="Salamov A."/>
            <person name="Hori C."/>
            <person name="Aerts A."/>
            <person name="Henrissat B."/>
            <person name="Wiebenga A."/>
            <person name="vanKuyk P.A."/>
            <person name="Barry K."/>
            <person name="Lindquist E."/>
            <person name="LaButti K."/>
            <person name="Lapidus A."/>
            <person name="Lucas S."/>
            <person name="Coutinho P."/>
            <person name="Gong Y."/>
            <person name="Samejima M."/>
            <person name="Mahadevan R."/>
            <person name="Abou-Zaid M."/>
            <person name="de Vries R.P."/>
            <person name="Igarashi K."/>
            <person name="Yadav J.S."/>
            <person name="Grigoriev I.V."/>
            <person name="Master E.R."/>
        </authorList>
    </citation>
    <scope>NUCLEOTIDE SEQUENCE [LARGE SCALE GENOMIC DNA]</scope>
    <source>
        <strain evidence="1 2">HHB-10118-sp</strain>
    </source>
</reference>
<evidence type="ECO:0000313" key="1">
    <source>
        <dbReference type="EMBL" id="EKM49945.1"/>
    </source>
</evidence>
<dbReference type="STRING" id="650164.K5VT35"/>
<sequence>LARWARLRLPNGQTARSAWTETSKDMNEVRMSRMVKLDLDSKTEFAEIQYYFLMRTPSSEIPQGFAMASVYGPPDQELLKQSHNTVWSCQYRGTDGLRVIDTRTIQSVVAIVP</sequence>
<feature type="non-terminal residue" evidence="1">
    <location>
        <position position="1"/>
    </location>
</feature>
<gene>
    <name evidence="1" type="ORF">PHACADRAFT_69946</name>
</gene>
<evidence type="ECO:0000313" key="2">
    <source>
        <dbReference type="Proteomes" id="UP000008370"/>
    </source>
</evidence>
<dbReference type="InParanoid" id="K5VT35"/>
<dbReference type="OrthoDB" id="2753930at2759"/>
<protein>
    <submittedName>
        <fullName evidence="1">Uncharacterized protein</fullName>
    </submittedName>
</protein>
<proteinExistence type="predicted"/>
<dbReference type="AlphaFoldDB" id="K5VT35"/>
<dbReference type="KEGG" id="pco:PHACADRAFT_69946"/>
<organism evidence="1 2">
    <name type="scientific">Phanerochaete carnosa (strain HHB-10118-sp)</name>
    <name type="common">White-rot fungus</name>
    <name type="synonym">Peniophora carnosa</name>
    <dbReference type="NCBI Taxonomy" id="650164"/>
    <lineage>
        <taxon>Eukaryota</taxon>
        <taxon>Fungi</taxon>
        <taxon>Dikarya</taxon>
        <taxon>Basidiomycota</taxon>
        <taxon>Agaricomycotina</taxon>
        <taxon>Agaricomycetes</taxon>
        <taxon>Polyporales</taxon>
        <taxon>Phanerochaetaceae</taxon>
        <taxon>Phanerochaete</taxon>
    </lineage>
</organism>
<dbReference type="RefSeq" id="XP_007401143.1">
    <property type="nucleotide sequence ID" value="XM_007401081.1"/>
</dbReference>